<gene>
    <name evidence="1" type="ORF">BV22DRAFT_1108028</name>
</gene>
<proteinExistence type="predicted"/>
<keyword evidence="2" id="KW-1185">Reference proteome</keyword>
<dbReference type="EMBL" id="MU266651">
    <property type="protein sequence ID" value="KAH7919534.1"/>
    <property type="molecule type" value="Genomic_DNA"/>
</dbReference>
<reference evidence="1" key="1">
    <citation type="journal article" date="2021" name="New Phytol.">
        <title>Evolutionary innovations through gain and loss of genes in the ectomycorrhizal Boletales.</title>
        <authorList>
            <person name="Wu G."/>
            <person name="Miyauchi S."/>
            <person name="Morin E."/>
            <person name="Kuo A."/>
            <person name="Drula E."/>
            <person name="Varga T."/>
            <person name="Kohler A."/>
            <person name="Feng B."/>
            <person name="Cao Y."/>
            <person name="Lipzen A."/>
            <person name="Daum C."/>
            <person name="Hundley H."/>
            <person name="Pangilinan J."/>
            <person name="Johnson J."/>
            <person name="Barry K."/>
            <person name="LaButti K."/>
            <person name="Ng V."/>
            <person name="Ahrendt S."/>
            <person name="Min B."/>
            <person name="Choi I.G."/>
            <person name="Park H."/>
            <person name="Plett J.M."/>
            <person name="Magnuson J."/>
            <person name="Spatafora J.W."/>
            <person name="Nagy L.G."/>
            <person name="Henrissat B."/>
            <person name="Grigoriev I.V."/>
            <person name="Yang Z.L."/>
            <person name="Xu J."/>
            <person name="Martin F.M."/>
        </authorList>
    </citation>
    <scope>NUCLEOTIDE SEQUENCE</scope>
    <source>
        <strain evidence="1">KUC20120723A-06</strain>
    </source>
</reference>
<evidence type="ECO:0000313" key="2">
    <source>
        <dbReference type="Proteomes" id="UP000790709"/>
    </source>
</evidence>
<sequence>MELEPLDPAYVAEVLSRPPFVQICGVQNVRDLGSYPTATPNAITKPGYAYRAAEVSHITEEGVEQMNALRISTVFDLRSDLEMHKYNSPIPEIRGVEIIRTPVFRNEDYSPESLAKKFQLYASGTNEAFMTLYSQILDHGGPAFGTILRHVRDKPTSPFLFHCTAGKDRTGIIAAILLKLAGVDDHTISHDYSLTRIGREPDRERVMERLRKEPLFASNNQAAMQMFASRFETMQAFLSLLDNKYGGVEVYVKQYTGLTDDDLAIIRSNLVVPTKSRM</sequence>
<organism evidence="1 2">
    <name type="scientific">Leucogyrophana mollusca</name>
    <dbReference type="NCBI Taxonomy" id="85980"/>
    <lineage>
        <taxon>Eukaryota</taxon>
        <taxon>Fungi</taxon>
        <taxon>Dikarya</taxon>
        <taxon>Basidiomycota</taxon>
        <taxon>Agaricomycotina</taxon>
        <taxon>Agaricomycetes</taxon>
        <taxon>Agaricomycetidae</taxon>
        <taxon>Boletales</taxon>
        <taxon>Boletales incertae sedis</taxon>
        <taxon>Leucogyrophana</taxon>
    </lineage>
</organism>
<dbReference type="Proteomes" id="UP000790709">
    <property type="component" value="Unassembled WGS sequence"/>
</dbReference>
<accession>A0ACB8B2P9</accession>
<protein>
    <submittedName>
        <fullName evidence="1">Uncharacterized protein</fullName>
    </submittedName>
</protein>
<evidence type="ECO:0000313" key="1">
    <source>
        <dbReference type="EMBL" id="KAH7919534.1"/>
    </source>
</evidence>
<name>A0ACB8B2P9_9AGAM</name>
<comment type="caution">
    <text evidence="1">The sequence shown here is derived from an EMBL/GenBank/DDBJ whole genome shotgun (WGS) entry which is preliminary data.</text>
</comment>